<proteinExistence type="inferred from homology"/>
<organism evidence="5 6">
    <name type="scientific">Saccharopolyspora terrae</name>
    <dbReference type="NCBI Taxonomy" id="2530384"/>
    <lineage>
        <taxon>Bacteria</taxon>
        <taxon>Bacillati</taxon>
        <taxon>Actinomycetota</taxon>
        <taxon>Actinomycetes</taxon>
        <taxon>Pseudonocardiales</taxon>
        <taxon>Pseudonocardiaceae</taxon>
        <taxon>Saccharopolyspora</taxon>
    </lineage>
</organism>
<keyword evidence="6" id="KW-1185">Reference proteome</keyword>
<evidence type="ECO:0000313" key="5">
    <source>
        <dbReference type="EMBL" id="TDD05214.1"/>
    </source>
</evidence>
<dbReference type="Pfam" id="PF00294">
    <property type="entry name" value="PfkB"/>
    <property type="match status" value="1"/>
</dbReference>
<comment type="caution">
    <text evidence="5">The sequence shown here is derived from an EMBL/GenBank/DDBJ whole genome shotgun (WGS) entry which is preliminary data.</text>
</comment>
<evidence type="ECO:0000313" key="6">
    <source>
        <dbReference type="Proteomes" id="UP000295674"/>
    </source>
</evidence>
<evidence type="ECO:0000256" key="3">
    <source>
        <dbReference type="ARBA" id="ARBA00022777"/>
    </source>
</evidence>
<feature type="domain" description="Carbohydrate kinase PfkB" evidence="4">
    <location>
        <begin position="25"/>
        <end position="278"/>
    </location>
</feature>
<dbReference type="SUPFAM" id="SSF53613">
    <property type="entry name" value="Ribokinase-like"/>
    <property type="match status" value="1"/>
</dbReference>
<dbReference type="AlphaFoldDB" id="A0A4R4VRI5"/>
<name>A0A4R4VRI5_9PSEU</name>
<dbReference type="InterPro" id="IPR029056">
    <property type="entry name" value="Ribokinase-like"/>
</dbReference>
<comment type="similarity">
    <text evidence="1">Belongs to the carbohydrate kinase PfkB family.</text>
</comment>
<dbReference type="PANTHER" id="PTHR43320">
    <property type="entry name" value="SUGAR KINASE"/>
    <property type="match status" value="1"/>
</dbReference>
<evidence type="ECO:0000256" key="2">
    <source>
        <dbReference type="ARBA" id="ARBA00022679"/>
    </source>
</evidence>
<dbReference type="InterPro" id="IPR011611">
    <property type="entry name" value="PfkB_dom"/>
</dbReference>
<dbReference type="InterPro" id="IPR052700">
    <property type="entry name" value="Carb_kinase_PfkB-like"/>
</dbReference>
<keyword evidence="3 5" id="KW-0418">Kinase</keyword>
<sequence>MLGVLGDLVEDVVVWLREPLRQATDTDVEIHRVRGGSAANVAAFAGCPTRFLGSVGADFAGDALVGELSSHGVDVRVQRRGRTGTIVVLIDERGERAMLPDRGASVLLDDVEPSWTDGLAHLHVPAYSFAGGAVRDAAIAAVGRVRSEGGSVSLDASSTGMLRHHGVDRFLDLVAELEPDLLLANAAEAELLGLHDAELPKTTVVVKNGPDPTAVLTPGAAPHHVPVAPVEEVRDLTGAGDAFAAGFLTALLEGAPVETCCTNGHAFAARVLNAPGATMRPA</sequence>
<dbReference type="Proteomes" id="UP000295674">
    <property type="component" value="Unassembled WGS sequence"/>
</dbReference>
<dbReference type="Gene3D" id="3.40.1190.20">
    <property type="match status" value="1"/>
</dbReference>
<keyword evidence="2" id="KW-0808">Transferase</keyword>
<gene>
    <name evidence="5" type="ORF">E1181_15785</name>
</gene>
<protein>
    <submittedName>
        <fullName evidence="5">Sugar kinase</fullName>
    </submittedName>
</protein>
<reference evidence="5 6" key="1">
    <citation type="submission" date="2019-03" db="EMBL/GenBank/DDBJ databases">
        <title>Draft genome sequences of novel Actinobacteria.</title>
        <authorList>
            <person name="Sahin N."/>
            <person name="Ay H."/>
            <person name="Saygin H."/>
        </authorList>
    </citation>
    <scope>NUCLEOTIDE SEQUENCE [LARGE SCALE GENOMIC DNA]</scope>
    <source>
        <strain evidence="5 6">16K309</strain>
    </source>
</reference>
<dbReference type="EMBL" id="SMKS01000025">
    <property type="protein sequence ID" value="TDD05214.1"/>
    <property type="molecule type" value="Genomic_DNA"/>
</dbReference>
<dbReference type="PANTHER" id="PTHR43320:SF3">
    <property type="entry name" value="CARBOHYDRATE KINASE PFKB DOMAIN-CONTAINING PROTEIN"/>
    <property type="match status" value="1"/>
</dbReference>
<accession>A0A4R4VRI5</accession>
<dbReference type="GO" id="GO:0016301">
    <property type="term" value="F:kinase activity"/>
    <property type="evidence" value="ECO:0007669"/>
    <property type="project" value="UniProtKB-KW"/>
</dbReference>
<evidence type="ECO:0000259" key="4">
    <source>
        <dbReference type="Pfam" id="PF00294"/>
    </source>
</evidence>
<dbReference type="OrthoDB" id="9808601at2"/>
<evidence type="ECO:0000256" key="1">
    <source>
        <dbReference type="ARBA" id="ARBA00010688"/>
    </source>
</evidence>